<organism evidence="2 3">
    <name type="scientific">Algoriphagus hitonicola</name>
    <dbReference type="NCBI Taxonomy" id="435880"/>
    <lineage>
        <taxon>Bacteria</taxon>
        <taxon>Pseudomonadati</taxon>
        <taxon>Bacteroidota</taxon>
        <taxon>Cytophagia</taxon>
        <taxon>Cytophagales</taxon>
        <taxon>Cyclobacteriaceae</taxon>
        <taxon>Algoriphagus</taxon>
    </lineage>
</organism>
<dbReference type="InterPro" id="IPR052028">
    <property type="entry name" value="HipA_Ser/Thr_kinase"/>
</dbReference>
<evidence type="ECO:0000313" key="2">
    <source>
        <dbReference type="EMBL" id="SFG57414.1"/>
    </source>
</evidence>
<dbReference type="NCBIfam" id="TIGR03071">
    <property type="entry name" value="couple_hipA"/>
    <property type="match status" value="1"/>
</dbReference>
<keyword evidence="2" id="KW-0418">Kinase</keyword>
<accession>A0A1I2SXG9</accession>
<proteinExistence type="predicted"/>
<name>A0A1I2SXG9_9BACT</name>
<gene>
    <name evidence="2" type="ORF">SAMN04487988_105116</name>
</gene>
<dbReference type="Pfam" id="PF13657">
    <property type="entry name" value="Couple_hipA"/>
    <property type="match status" value="1"/>
</dbReference>
<dbReference type="InterPro" id="IPR017508">
    <property type="entry name" value="HipA_N1"/>
</dbReference>
<feature type="domain" description="HipA N-terminal subdomain 1" evidence="1">
    <location>
        <begin position="15"/>
        <end position="111"/>
    </location>
</feature>
<evidence type="ECO:0000313" key="3">
    <source>
        <dbReference type="Proteomes" id="UP000199642"/>
    </source>
</evidence>
<dbReference type="Proteomes" id="UP000199642">
    <property type="component" value="Unassembled WGS sequence"/>
</dbReference>
<dbReference type="GO" id="GO:0004674">
    <property type="term" value="F:protein serine/threonine kinase activity"/>
    <property type="evidence" value="ECO:0007669"/>
    <property type="project" value="TreeGrafter"/>
</dbReference>
<dbReference type="EMBL" id="FOPC01000005">
    <property type="protein sequence ID" value="SFG57414.1"/>
    <property type="molecule type" value="Genomic_DNA"/>
</dbReference>
<dbReference type="AlphaFoldDB" id="A0A1I2SXG9"/>
<keyword evidence="2" id="KW-0808">Transferase</keyword>
<keyword evidence="3" id="KW-1185">Reference proteome</keyword>
<dbReference type="STRING" id="435880.SAMN04487988_105116"/>
<sequence>MNLVRYQQKEMKTAKVYMHDRWAGRLTEDEDGYHFKYEESYLGQTDAEAISVTLPLTSKGYHSKILFPFFDGLIPEGWLLDIAQKNWKLNPRDRMGILLQTCHDCIGAVSIQAQEENEK</sequence>
<reference evidence="3" key="1">
    <citation type="submission" date="2016-10" db="EMBL/GenBank/DDBJ databases">
        <authorList>
            <person name="Varghese N."/>
            <person name="Submissions S."/>
        </authorList>
    </citation>
    <scope>NUCLEOTIDE SEQUENCE [LARGE SCALE GENOMIC DNA]</scope>
    <source>
        <strain evidence="3">DSM 19315</strain>
    </source>
</reference>
<dbReference type="PANTHER" id="PTHR37419">
    <property type="entry name" value="SERINE/THREONINE-PROTEIN KINASE TOXIN HIPA"/>
    <property type="match status" value="1"/>
</dbReference>
<dbReference type="PANTHER" id="PTHR37419:SF6">
    <property type="entry name" value="KINASE HI_0665-RELATED"/>
    <property type="match status" value="1"/>
</dbReference>
<evidence type="ECO:0000259" key="1">
    <source>
        <dbReference type="Pfam" id="PF13657"/>
    </source>
</evidence>
<protein>
    <submittedName>
        <fullName evidence="2">Serine/threonine-protein kinase HipA</fullName>
    </submittedName>
</protein>
<dbReference type="GO" id="GO:0005829">
    <property type="term" value="C:cytosol"/>
    <property type="evidence" value="ECO:0007669"/>
    <property type="project" value="TreeGrafter"/>
</dbReference>